<accession>A0A4R1XL94</accession>
<proteinExistence type="predicted"/>
<evidence type="ECO:0000256" key="1">
    <source>
        <dbReference type="SAM" id="SignalP"/>
    </source>
</evidence>
<organism evidence="2 3">
    <name type="scientific">Acinetobacter calcoaceticus</name>
    <dbReference type="NCBI Taxonomy" id="471"/>
    <lineage>
        <taxon>Bacteria</taxon>
        <taxon>Pseudomonadati</taxon>
        <taxon>Pseudomonadota</taxon>
        <taxon>Gammaproteobacteria</taxon>
        <taxon>Moraxellales</taxon>
        <taxon>Moraxellaceae</taxon>
        <taxon>Acinetobacter</taxon>
        <taxon>Acinetobacter calcoaceticus/baumannii complex</taxon>
    </lineage>
</organism>
<dbReference type="OrthoDB" id="6693239at2"/>
<dbReference type="Proteomes" id="UP000294963">
    <property type="component" value="Unassembled WGS sequence"/>
</dbReference>
<evidence type="ECO:0000313" key="3">
    <source>
        <dbReference type="Proteomes" id="UP000294963"/>
    </source>
</evidence>
<sequence>MKPIYLFLSLMILGLTQAYAVEPTLSYDEMKANAVNFENALSEKEKSNLNLAYATPLLESFAHCLQFARATTFEIISWVDEKGTMTQNWTNTQGVFAACMSDQFQGRYLYPINQKPYYAILNFDLTTTEIDDTPENPL</sequence>
<reference evidence="2 3" key="1">
    <citation type="submission" date="2019-03" db="EMBL/GenBank/DDBJ databases">
        <title>Genomic analyses of the natural microbiome of Caenorhabditis elegans.</title>
        <authorList>
            <person name="Samuel B."/>
        </authorList>
    </citation>
    <scope>NUCLEOTIDE SEQUENCE [LARGE SCALE GENOMIC DNA]</scope>
    <source>
        <strain evidence="2 3">JUb89</strain>
    </source>
</reference>
<keyword evidence="3" id="KW-1185">Reference proteome</keyword>
<protein>
    <submittedName>
        <fullName evidence="2">Uncharacterized protein</fullName>
    </submittedName>
</protein>
<dbReference type="EMBL" id="SLVJ01000019">
    <property type="protein sequence ID" value="TCM63811.1"/>
    <property type="molecule type" value="Genomic_DNA"/>
</dbReference>
<keyword evidence="1" id="KW-0732">Signal</keyword>
<feature type="signal peptide" evidence="1">
    <location>
        <begin position="1"/>
        <end position="20"/>
    </location>
</feature>
<feature type="chain" id="PRO_5020715698" evidence="1">
    <location>
        <begin position="21"/>
        <end position="138"/>
    </location>
</feature>
<comment type="caution">
    <text evidence="2">The sequence shown here is derived from an EMBL/GenBank/DDBJ whole genome shotgun (WGS) entry which is preliminary data.</text>
</comment>
<evidence type="ECO:0000313" key="2">
    <source>
        <dbReference type="EMBL" id="TCM63811.1"/>
    </source>
</evidence>
<dbReference type="AlphaFoldDB" id="A0A4R1XL94"/>
<name>A0A4R1XL94_ACICA</name>
<gene>
    <name evidence="2" type="ORF">EC844_11925</name>
</gene>